<evidence type="ECO:0000313" key="4">
    <source>
        <dbReference type="Proteomes" id="UP001054902"/>
    </source>
</evidence>
<keyword evidence="4" id="KW-1185">Reference proteome</keyword>
<evidence type="ECO:0000256" key="2">
    <source>
        <dbReference type="SAM" id="Phobius"/>
    </source>
</evidence>
<evidence type="ECO:0000256" key="1">
    <source>
        <dbReference type="SAM" id="MobiDB-lite"/>
    </source>
</evidence>
<proteinExistence type="predicted"/>
<organism evidence="3 4">
    <name type="scientific">Chaetoceros tenuissimus</name>
    <dbReference type="NCBI Taxonomy" id="426638"/>
    <lineage>
        <taxon>Eukaryota</taxon>
        <taxon>Sar</taxon>
        <taxon>Stramenopiles</taxon>
        <taxon>Ochrophyta</taxon>
        <taxon>Bacillariophyta</taxon>
        <taxon>Coscinodiscophyceae</taxon>
        <taxon>Chaetocerotophycidae</taxon>
        <taxon>Chaetocerotales</taxon>
        <taxon>Chaetocerotaceae</taxon>
        <taxon>Chaetoceros</taxon>
    </lineage>
</organism>
<reference evidence="3 4" key="1">
    <citation type="journal article" date="2021" name="Sci. Rep.">
        <title>The genome of the diatom Chaetoceros tenuissimus carries an ancient integrated fragment of an extant virus.</title>
        <authorList>
            <person name="Hongo Y."/>
            <person name="Kimura K."/>
            <person name="Takaki Y."/>
            <person name="Yoshida Y."/>
            <person name="Baba S."/>
            <person name="Kobayashi G."/>
            <person name="Nagasaki K."/>
            <person name="Hano T."/>
            <person name="Tomaru Y."/>
        </authorList>
    </citation>
    <scope>NUCLEOTIDE SEQUENCE [LARGE SCALE GENOMIC DNA]</scope>
    <source>
        <strain evidence="3 4">NIES-3715</strain>
    </source>
</reference>
<dbReference type="EMBL" id="BLLK01000022">
    <property type="protein sequence ID" value="GFH45810.1"/>
    <property type="molecule type" value="Genomic_DNA"/>
</dbReference>
<evidence type="ECO:0000313" key="3">
    <source>
        <dbReference type="EMBL" id="GFH45810.1"/>
    </source>
</evidence>
<keyword evidence="2" id="KW-1133">Transmembrane helix</keyword>
<dbReference type="Proteomes" id="UP001054902">
    <property type="component" value="Unassembled WGS sequence"/>
</dbReference>
<protein>
    <submittedName>
        <fullName evidence="3">Uncharacterized protein</fullName>
    </submittedName>
</protein>
<keyword evidence="2" id="KW-0812">Transmembrane</keyword>
<feature type="transmembrane region" description="Helical" evidence="2">
    <location>
        <begin position="86"/>
        <end position="107"/>
    </location>
</feature>
<feature type="region of interest" description="Disordered" evidence="1">
    <location>
        <begin position="44"/>
        <end position="75"/>
    </location>
</feature>
<keyword evidence="2" id="KW-0472">Membrane</keyword>
<accession>A0AAD3CJJ7</accession>
<comment type="caution">
    <text evidence="3">The sequence shown here is derived from an EMBL/GenBank/DDBJ whole genome shotgun (WGS) entry which is preliminary data.</text>
</comment>
<dbReference type="AlphaFoldDB" id="A0AAD3CJJ7"/>
<name>A0AAD3CJJ7_9STRA</name>
<sequence>MTDPVAIYHKHENSNAKGKKGFDIKYRDSPTMARISPRHALRRRTLPYHHEQSSPDDRRIRFSGRSHPKSKSSNVKMTMSSFKGKGLTFIFAVLFILFVAIYIFLFWKLIYIQNLDNNTMHKFSKDNEKVTKIQQFKGNKLVPKSRAHEEMLQHQHSARVDLDDVISKRNRERRNRSQPRNFAQINQADNKFKSLQKASTYDLGNIHKTTKNEFEADIVNSCVGSHIREEFATNSSEERPVVLITSVLSQLGFNLALKLLTQCRVNVVGMDSMYSNDDIQKLELLRRLAILQSHGMSKPLVVSFDGLSPKESEFLDEETGDFNIINFARPTHVVHIVTENMYNINFQHQDEDGSTSTDDLFEMRQRLVAVEQLMSKLEFSSKVQITLVHDSANPKRKLYDSIKEMEQVVINTLAERSSFSNHTIVSLNFPTIFGPLGRAGSLDYDLVEDMLQDFLNGTIANFTTRAKNNPVTSLDFRTKGHTTSSAIFYNTLKKILQGQIITKEMHTDYSTEKVLNWKPKYSLNVGAGKQLSYHLNIHMPYQPLMTQNNSIAVNGTLEIEQRLPICEVDDIYCSRGQKPIPCSAECSRNTFCTRSSLDKVAPITHNLTENCDLVLYTTILEEGITQISFLPPSFDRDDDERLCAFAFVISTSILANSVKKNASNVQSDAILQYQGWNFVLVDTSDISLSWQERQMFKLTPGNLFHASVKSALYLPSDFSSQPEPDDLRFMFHLLHKPRTLYPLQRVYSKMDRMNFMVDSKKKDALVAPPGLLKDPIPEIVDIKKGKAPKIREKMCLSDGINSIKMNQRQKVSEGVKRQIDFEKKMKLYFNSRDYIPLKTTPYKFVHEHWIDSNWIVHNLELAEARNFRCDWYLEDIKWENGSDALSFAHIMALDKVNRFHRSNDEVQMEMLEEQATTTIDLTTDQYEWQTIEDRFSKSSKYVRILDKRALITERELWQTKVDLDRGFL</sequence>
<feature type="compositionally biased region" description="Basic residues" evidence="1">
    <location>
        <begin position="61"/>
        <end position="70"/>
    </location>
</feature>
<feature type="compositionally biased region" description="Basic and acidic residues" evidence="1">
    <location>
        <begin position="48"/>
        <end position="60"/>
    </location>
</feature>
<gene>
    <name evidence="3" type="ORF">CTEN210_02284</name>
</gene>